<dbReference type="STRING" id="99656.SAMN05421659_12034"/>
<keyword evidence="1" id="KW-0812">Transmembrane</keyword>
<keyword evidence="1" id="KW-1133">Transmembrane helix</keyword>
<evidence type="ECO:0000313" key="3">
    <source>
        <dbReference type="Proteomes" id="UP000199701"/>
    </source>
</evidence>
<dbReference type="EMBL" id="FOJI01000020">
    <property type="protein sequence ID" value="SEW43142.1"/>
    <property type="molecule type" value="Genomic_DNA"/>
</dbReference>
<evidence type="ECO:0000313" key="2">
    <source>
        <dbReference type="EMBL" id="SEW43142.1"/>
    </source>
</evidence>
<proteinExistence type="predicted"/>
<protein>
    <submittedName>
        <fullName evidence="2">Uncharacterized protein</fullName>
    </submittedName>
</protein>
<feature type="transmembrane region" description="Helical" evidence="1">
    <location>
        <begin position="5"/>
        <end position="22"/>
    </location>
</feature>
<feature type="transmembrane region" description="Helical" evidence="1">
    <location>
        <begin position="34"/>
        <end position="67"/>
    </location>
</feature>
<reference evidence="2 3" key="1">
    <citation type="submission" date="2016-10" db="EMBL/GenBank/DDBJ databases">
        <authorList>
            <person name="de Groot N.N."/>
        </authorList>
    </citation>
    <scope>NUCLEOTIDE SEQUENCE [LARGE SCALE GENOMIC DNA]</scope>
    <source>
        <strain evidence="2 3">DSM 9179</strain>
    </source>
</reference>
<keyword evidence="1" id="KW-0472">Membrane</keyword>
<gene>
    <name evidence="2" type="ORF">SAMN05421659_12034</name>
</gene>
<dbReference type="Proteomes" id="UP000199701">
    <property type="component" value="Unassembled WGS sequence"/>
</dbReference>
<dbReference type="RefSeq" id="WP_092457280.1">
    <property type="nucleotide sequence ID" value="NZ_FOJI01000020.1"/>
</dbReference>
<evidence type="ECO:0000256" key="1">
    <source>
        <dbReference type="SAM" id="Phobius"/>
    </source>
</evidence>
<sequence length="78" mass="8925">MILFFLECIYIIGIAIFSFMYHNNMRRMTYVLDAVAIILFLMGIILPISLMLMTTASALISSVVLILILMEHKVNKKV</sequence>
<accession>A0A1I0RPD9</accession>
<organism evidence="2 3">
    <name type="scientific">[Clostridium] fimetarium</name>
    <dbReference type="NCBI Taxonomy" id="99656"/>
    <lineage>
        <taxon>Bacteria</taxon>
        <taxon>Bacillati</taxon>
        <taxon>Bacillota</taxon>
        <taxon>Clostridia</taxon>
        <taxon>Lachnospirales</taxon>
        <taxon>Lachnospiraceae</taxon>
    </lineage>
</organism>
<name>A0A1I0RPD9_9FIRM</name>
<dbReference type="AlphaFoldDB" id="A0A1I0RPD9"/>
<keyword evidence="3" id="KW-1185">Reference proteome</keyword>